<dbReference type="AlphaFoldDB" id="G8NW80"/>
<dbReference type="STRING" id="682795.AciX8_2274"/>
<keyword evidence="3" id="KW-0349">Heme</keyword>
<dbReference type="GO" id="GO:0046872">
    <property type="term" value="F:metal ion binding"/>
    <property type="evidence" value="ECO:0007669"/>
    <property type="project" value="UniProtKB-KW"/>
</dbReference>
<keyword evidence="2 3" id="KW-0408">Iron</keyword>
<dbReference type="PROSITE" id="PS51007">
    <property type="entry name" value="CYTC"/>
    <property type="match status" value="1"/>
</dbReference>
<dbReference type="Proteomes" id="UP000007113">
    <property type="component" value="Chromosome"/>
</dbReference>
<evidence type="ECO:0000313" key="5">
    <source>
        <dbReference type="EMBL" id="AEU36592.1"/>
    </source>
</evidence>
<evidence type="ECO:0000259" key="4">
    <source>
        <dbReference type="PROSITE" id="PS51007"/>
    </source>
</evidence>
<dbReference type="Pfam" id="PF07587">
    <property type="entry name" value="PSD1"/>
    <property type="match status" value="1"/>
</dbReference>
<dbReference type="InterPro" id="IPR022655">
    <property type="entry name" value="DUF1553"/>
</dbReference>
<dbReference type="InterPro" id="IPR011429">
    <property type="entry name" value="Cyt_c_Planctomycete-type"/>
</dbReference>
<evidence type="ECO:0000256" key="2">
    <source>
        <dbReference type="ARBA" id="ARBA00023004"/>
    </source>
</evidence>
<dbReference type="GO" id="GO:0009055">
    <property type="term" value="F:electron transfer activity"/>
    <property type="evidence" value="ECO:0007669"/>
    <property type="project" value="InterPro"/>
</dbReference>
<accession>G8NW80</accession>
<name>G8NW80_GRAMM</name>
<feature type="domain" description="Cytochrome c" evidence="4">
    <location>
        <begin position="50"/>
        <end position="150"/>
    </location>
</feature>
<dbReference type="PANTHER" id="PTHR35889:SF3">
    <property type="entry name" value="F-BOX DOMAIN-CONTAINING PROTEIN"/>
    <property type="match status" value="1"/>
</dbReference>
<dbReference type="Pfam" id="PF07635">
    <property type="entry name" value="PSCyt1"/>
    <property type="match status" value="2"/>
</dbReference>
<keyword evidence="6" id="KW-1185">Reference proteome</keyword>
<organism evidence="5 6">
    <name type="scientific">Granulicella mallensis (strain ATCC BAA-1857 / DSM 23137 / MP5ACTX8)</name>
    <dbReference type="NCBI Taxonomy" id="682795"/>
    <lineage>
        <taxon>Bacteria</taxon>
        <taxon>Pseudomonadati</taxon>
        <taxon>Acidobacteriota</taxon>
        <taxon>Terriglobia</taxon>
        <taxon>Terriglobales</taxon>
        <taxon>Acidobacteriaceae</taxon>
        <taxon>Granulicella</taxon>
    </lineage>
</organism>
<evidence type="ECO:0000313" key="6">
    <source>
        <dbReference type="Proteomes" id="UP000007113"/>
    </source>
</evidence>
<dbReference type="EMBL" id="CP003130">
    <property type="protein sequence ID" value="AEU36592.1"/>
    <property type="molecule type" value="Genomic_DNA"/>
</dbReference>
<dbReference type="HOGENOM" id="CLU_005632_1_0_0"/>
<keyword evidence="1 3" id="KW-0479">Metal-binding</keyword>
<sequence>MNTHLKRVRPVYAGLFVTTLLLGGLIASNRITPVTAARISPQTSTPPPQTPTPEQTAFFDQNIQPILTNHCYDCHSTQTRSAGGLLVDDRDALLKGGKSGPAIIPGKPDDSLLLQRVLSTDTKTRMPKGEDEPLSAKEIADLKAWIQQGALWSAGKNAGSSSATTGQQAVHAGVIPYPRPATAEQLAYFEKNVRPILVNRCYNCHSDAFKEAGGLRVDVGISIFAGGSDGPVIIPGHPEKSLLIARVKSADAKKRMPQETDEALPPEEVAILETWIKNGAAWPDETEKLPQTPARLAAAYPKLRSHYWSWQPLTNPAIPAVADNSWSSTNIDHFILAKLEEKKLAPVKEADPVTLIRRLSYDLTGLPPTPAEVKTFQKNHSAQDYTSLVDRLLASQQFGERWGRHWLDVARYAESSGPSRNMPYPNAWRYRDYVIDSVNRDVPYNRFLQEQLAGDLLPAATPAEHDRLLIATGYLALGPKDVNQRFKARFKMDNVDDQIDTVTRSTMALTVSCARCHDHKFDPIPATDYYALAGIFTSTVDAAGLGSKMGGSSLAYYEPKQLGYLSTASQAPAIPQTQIDKLKAETDAAKKEFDALQVIQKKEEAAKKINPIQPPLSAAEKQRRLAITQNFIQHREDLQLINDLGERGYGVHSVHDGVIADTTVRIRGVEERHGPAVPRGFLTLVSLPNTQQIPANHSGRLELAQWITRPDNPLTSRVYVNRVWQHLFGTGIVSSLDNFGTTGDQPSNPELLDYLAQDFIRNGWSTKKLVREIVLTRAYRLGSDIPPGYRDIDPADHFVWRHAPRRLEAEEIRDSILASSGQLNLDHPKGSPSMALRMIEMRDDGPVVHSILSAADRSHYRSVYLPLLRDEIPRPLAAFDPVTQTLVTGQRDSTTVPSQALFMLNSPFVRQQSAKLADSLLANRSQSDTERIRQTYERVVGHAPTPQDTARVKAFLARYADTWSKSHPAATTPGAAHLALVGSQDSSITAGIVRSDGLAQDDAVENANEKQDDSPVSPADTAKQAAWAAFVQSLYGSAAFQFVR</sequence>
<dbReference type="GO" id="GO:0020037">
    <property type="term" value="F:heme binding"/>
    <property type="evidence" value="ECO:0007669"/>
    <property type="project" value="InterPro"/>
</dbReference>
<evidence type="ECO:0000256" key="3">
    <source>
        <dbReference type="PROSITE-ProRule" id="PRU00433"/>
    </source>
</evidence>
<dbReference type="eggNOG" id="COG2010">
    <property type="taxonomic scope" value="Bacteria"/>
</dbReference>
<dbReference type="InterPro" id="IPR011444">
    <property type="entry name" value="DUF1549"/>
</dbReference>
<reference evidence="5 6" key="1">
    <citation type="submission" date="2011-11" db="EMBL/GenBank/DDBJ databases">
        <title>Complete sequence of Granulicella mallensis MP5ACTX8.</title>
        <authorList>
            <consortium name="US DOE Joint Genome Institute"/>
            <person name="Lucas S."/>
            <person name="Copeland A."/>
            <person name="Lapidus A."/>
            <person name="Cheng J.-F."/>
            <person name="Goodwin L."/>
            <person name="Pitluck S."/>
            <person name="Peters L."/>
            <person name="Lu M."/>
            <person name="Detter J.C."/>
            <person name="Han C."/>
            <person name="Tapia R."/>
            <person name="Land M."/>
            <person name="Hauser L."/>
            <person name="Kyrpides N."/>
            <person name="Ivanova N."/>
            <person name="Mikhailova N."/>
            <person name="Pagani I."/>
            <person name="Rawat S."/>
            <person name="Mannisto M."/>
            <person name="Haggblom M."/>
            <person name="Woyke T."/>
        </authorList>
    </citation>
    <scope>NUCLEOTIDE SEQUENCE [LARGE SCALE GENOMIC DNA]</scope>
    <source>
        <strain evidence="6">ATCC BAA-1857 / DSM 23137 / MP5ACTX8</strain>
    </source>
</reference>
<dbReference type="RefSeq" id="WP_014265470.1">
    <property type="nucleotide sequence ID" value="NC_016631.1"/>
</dbReference>
<evidence type="ECO:0000256" key="1">
    <source>
        <dbReference type="ARBA" id="ARBA00022723"/>
    </source>
</evidence>
<dbReference type="KEGG" id="gma:AciX8_2274"/>
<dbReference type="PANTHER" id="PTHR35889">
    <property type="entry name" value="CYCLOINULO-OLIGOSACCHARIDE FRUCTANOTRANSFERASE-RELATED"/>
    <property type="match status" value="1"/>
</dbReference>
<gene>
    <name evidence="5" type="ordered locus">AciX8_2274</name>
</gene>
<dbReference type="OrthoDB" id="127107at2"/>
<dbReference type="InterPro" id="IPR009056">
    <property type="entry name" value="Cyt_c-like_dom"/>
</dbReference>
<proteinExistence type="predicted"/>
<dbReference type="Pfam" id="PF07583">
    <property type="entry name" value="PSCyt2"/>
    <property type="match status" value="1"/>
</dbReference>
<protein>
    <recommendedName>
        <fullName evidence="4">Cytochrome c domain-containing protein</fullName>
    </recommendedName>
</protein>